<feature type="coiled-coil region" evidence="1">
    <location>
        <begin position="194"/>
        <end position="235"/>
    </location>
</feature>
<dbReference type="Pfam" id="PF15635">
    <property type="entry name" value="Tox-GHH2"/>
    <property type="match status" value="1"/>
</dbReference>
<accession>A0ABX0P4Q7</accession>
<protein>
    <recommendedName>
        <fullName evidence="3">Tox-GHH2 domain-containing protein</fullName>
    </recommendedName>
</protein>
<feature type="compositionally biased region" description="Basic and acidic residues" evidence="2">
    <location>
        <begin position="51"/>
        <end position="74"/>
    </location>
</feature>
<keyword evidence="5" id="KW-1185">Reference proteome</keyword>
<comment type="caution">
    <text evidence="4">The sequence shown here is derived from an EMBL/GenBank/DDBJ whole genome shotgun (WGS) entry which is preliminary data.</text>
</comment>
<feature type="compositionally biased region" description="Low complexity" evidence="2">
    <location>
        <begin position="400"/>
        <end position="410"/>
    </location>
</feature>
<organism evidence="4 5">
    <name type="scientific">Massilia mucilaginosa</name>
    <dbReference type="NCBI Taxonomy" id="2609282"/>
    <lineage>
        <taxon>Bacteria</taxon>
        <taxon>Pseudomonadati</taxon>
        <taxon>Pseudomonadota</taxon>
        <taxon>Betaproteobacteria</taxon>
        <taxon>Burkholderiales</taxon>
        <taxon>Oxalobacteraceae</taxon>
        <taxon>Telluria group</taxon>
        <taxon>Massilia</taxon>
    </lineage>
</organism>
<keyword evidence="1" id="KW-0175">Coiled coil</keyword>
<reference evidence="4 5" key="1">
    <citation type="submission" date="2019-10" db="EMBL/GenBank/DDBJ databases">
        <title>Taxonomy of Antarctic Massilia spp.: description of Massilia rubra sp. nov., Massilia aquatica sp. nov., Massilia mucilaginosa sp. nov., Massilia frigida sp. nov. isolated from streams, lakes and regoliths.</title>
        <authorList>
            <person name="Holochova P."/>
            <person name="Sedlacek I."/>
            <person name="Kralova S."/>
            <person name="Maslanova I."/>
            <person name="Busse H.-J."/>
            <person name="Stankova E."/>
            <person name="Vrbovska V."/>
            <person name="Kovarovic V."/>
            <person name="Bartak M."/>
            <person name="Svec P."/>
            <person name="Pantucek R."/>
        </authorList>
    </citation>
    <scope>NUCLEOTIDE SEQUENCE [LARGE SCALE GENOMIC DNA]</scope>
    <source>
        <strain evidence="4 5">CCM 8733</strain>
    </source>
</reference>
<feature type="compositionally biased region" description="Basic and acidic residues" evidence="2">
    <location>
        <begin position="1"/>
        <end position="22"/>
    </location>
</feature>
<feature type="region of interest" description="Disordered" evidence="2">
    <location>
        <begin position="51"/>
        <end position="75"/>
    </location>
</feature>
<evidence type="ECO:0000259" key="3">
    <source>
        <dbReference type="Pfam" id="PF15635"/>
    </source>
</evidence>
<proteinExistence type="predicted"/>
<feature type="domain" description="Tox-GHH2" evidence="3">
    <location>
        <begin position="290"/>
        <end position="390"/>
    </location>
</feature>
<evidence type="ECO:0000256" key="1">
    <source>
        <dbReference type="SAM" id="Coils"/>
    </source>
</evidence>
<dbReference type="InterPro" id="IPR028917">
    <property type="entry name" value="Tox-GHH2_domain"/>
</dbReference>
<dbReference type="Proteomes" id="UP000609726">
    <property type="component" value="Unassembled WGS sequence"/>
</dbReference>
<gene>
    <name evidence="4" type="ORF">F2P45_31070</name>
</gene>
<evidence type="ECO:0000256" key="2">
    <source>
        <dbReference type="SAM" id="MobiDB-lite"/>
    </source>
</evidence>
<sequence length="434" mass="46805">MLKPKKPDAIKKNNSKAEEKPKQASAQQPTVSNTLAFAYFDKKNLPKECVKDKGDIERECQPESDEKRQKRVEAKPGLLGKLKIKSKKMSSGPGASPSSWMDDHCDFLMIKPSPTSPLLAEIYDIPHKMIEKLAQSGQEKMLAKLEQELEEAALKKIGKMGLKQGLVRIGSFAGGPLVGGGVNILMTVDGANDLKNATKEFPKLLNDIDKAKSEISKAREEIIKAKDQIEQYREKTGSTKGELKTQALVTDIMHEAVKTSPCITARRCGLVPYGETNFPNSANGLGCCPGQSGHHILPNAMFAGCVGYNPDEALTICVEGVTNSHGSHKVVHENLKSILAGTQKADGTPLLAGDPMPLQDAIDAGTESIKQSFPLSECDTLCIQKQLEASYKKYAHCLPKSHSGAAGSGAKKAKAPAKRKSAPKITSSKPKKKP</sequence>
<name>A0ABX0P4Q7_9BURK</name>
<feature type="region of interest" description="Disordered" evidence="2">
    <location>
        <begin position="400"/>
        <end position="434"/>
    </location>
</feature>
<dbReference type="RefSeq" id="WP_166882102.1">
    <property type="nucleotide sequence ID" value="NZ_WHJH01000072.1"/>
</dbReference>
<feature type="compositionally biased region" description="Basic residues" evidence="2">
    <location>
        <begin position="411"/>
        <end position="422"/>
    </location>
</feature>
<feature type="region of interest" description="Disordered" evidence="2">
    <location>
        <begin position="1"/>
        <end position="31"/>
    </location>
</feature>
<evidence type="ECO:0000313" key="4">
    <source>
        <dbReference type="EMBL" id="NHZ93417.1"/>
    </source>
</evidence>
<evidence type="ECO:0000313" key="5">
    <source>
        <dbReference type="Proteomes" id="UP000609726"/>
    </source>
</evidence>
<dbReference type="EMBL" id="WHJH01000072">
    <property type="protein sequence ID" value="NHZ93417.1"/>
    <property type="molecule type" value="Genomic_DNA"/>
</dbReference>